<dbReference type="AlphaFoldDB" id="A0A1E3QL11"/>
<dbReference type="EMBL" id="KV454435">
    <property type="protein sequence ID" value="ODQ78371.1"/>
    <property type="molecule type" value="Genomic_DNA"/>
</dbReference>
<proteinExistence type="predicted"/>
<dbReference type="Proteomes" id="UP000094336">
    <property type="component" value="Unassembled WGS sequence"/>
</dbReference>
<dbReference type="GeneID" id="30150632"/>
<protein>
    <submittedName>
        <fullName evidence="1">Uncharacterized protein</fullName>
    </submittedName>
</protein>
<accession>A0A1E3QL11</accession>
<evidence type="ECO:0000313" key="2">
    <source>
        <dbReference type="Proteomes" id="UP000094336"/>
    </source>
</evidence>
<evidence type="ECO:0000313" key="1">
    <source>
        <dbReference type="EMBL" id="ODQ78371.1"/>
    </source>
</evidence>
<sequence length="106" mass="12268">MTPLEQAGSVASPTNLKLGHRTLSFWIRVFPYNCDLCGYYMRWHLHPAYLLRRLGCLRWLSKESFAAKRHLFTDSRCAGCVILPISHLQTVGELLPRSNLQRVRVK</sequence>
<name>A0A1E3QL11_9ASCO</name>
<reference evidence="2" key="1">
    <citation type="submission" date="2016-05" db="EMBL/GenBank/DDBJ databases">
        <title>Comparative genomics of biotechnologically important yeasts.</title>
        <authorList>
            <consortium name="DOE Joint Genome Institute"/>
            <person name="Riley R."/>
            <person name="Haridas S."/>
            <person name="Wolfe K.H."/>
            <person name="Lopes M.R."/>
            <person name="Hittinger C.T."/>
            <person name="Goker M."/>
            <person name="Salamov A."/>
            <person name="Wisecaver J."/>
            <person name="Long T.M."/>
            <person name="Aerts A.L."/>
            <person name="Barry K."/>
            <person name="Choi C."/>
            <person name="Clum A."/>
            <person name="Coughlan A.Y."/>
            <person name="Deshpande S."/>
            <person name="Douglass A.P."/>
            <person name="Hanson S.J."/>
            <person name="Klenk H.-P."/>
            <person name="Labutti K."/>
            <person name="Lapidus A."/>
            <person name="Lindquist E."/>
            <person name="Lipzen A."/>
            <person name="Meier-Kolthoff J.P."/>
            <person name="Ohm R.A."/>
            <person name="Otillar R.P."/>
            <person name="Pangilinan J."/>
            <person name="Peng Y."/>
            <person name="Rokas A."/>
            <person name="Rosa C.A."/>
            <person name="Scheuner C."/>
            <person name="Sibirny A.A."/>
            <person name="Slot J.C."/>
            <person name="Stielow J.B."/>
            <person name="Sun H."/>
            <person name="Kurtzman C.P."/>
            <person name="Blackwell M."/>
            <person name="Grigoriev I.V."/>
            <person name="Jeffries T.W."/>
        </authorList>
    </citation>
    <scope>NUCLEOTIDE SEQUENCE [LARGE SCALE GENOMIC DNA]</scope>
    <source>
        <strain evidence="2">NRRL Y-12698</strain>
    </source>
</reference>
<keyword evidence="2" id="KW-1185">Reference proteome</keyword>
<gene>
    <name evidence="1" type="ORF">BABINDRAFT_83101</name>
</gene>
<organism evidence="1 2">
    <name type="scientific">Babjeviella inositovora NRRL Y-12698</name>
    <dbReference type="NCBI Taxonomy" id="984486"/>
    <lineage>
        <taxon>Eukaryota</taxon>
        <taxon>Fungi</taxon>
        <taxon>Dikarya</taxon>
        <taxon>Ascomycota</taxon>
        <taxon>Saccharomycotina</taxon>
        <taxon>Pichiomycetes</taxon>
        <taxon>Serinales incertae sedis</taxon>
        <taxon>Babjeviella</taxon>
    </lineage>
</organism>
<dbReference type="RefSeq" id="XP_018983699.1">
    <property type="nucleotide sequence ID" value="XM_019132779.1"/>
</dbReference>